<dbReference type="SUPFAM" id="SSF50249">
    <property type="entry name" value="Nucleic acid-binding proteins"/>
    <property type="match status" value="1"/>
</dbReference>
<proteinExistence type="predicted"/>
<dbReference type="Proteomes" id="UP000297890">
    <property type="component" value="Unassembled WGS sequence"/>
</dbReference>
<reference evidence="1 2" key="1">
    <citation type="journal article" date="2019" name="ISME J.">
        <title>Candidatus Macondimonas diazotrophica, a novel gammaproteobacterial genus dominating crude-oil-contaminated coastal sediments.</title>
        <authorList>
            <person name="Karthikeyan S."/>
            <person name="Konstantinidis K."/>
        </authorList>
    </citation>
    <scope>NUCLEOTIDE SEQUENCE [LARGE SCALE GENOMIC DNA]</scope>
    <source>
        <strain evidence="1 2">KTK01</strain>
    </source>
</reference>
<dbReference type="Gene3D" id="2.40.50.140">
    <property type="entry name" value="Nucleic acid-binding proteins"/>
    <property type="match status" value="1"/>
</dbReference>
<dbReference type="Pfam" id="PF10991">
    <property type="entry name" value="Enc34_ssDNA-bd"/>
    <property type="match status" value="1"/>
</dbReference>
<name>A0A4Z0F6F8_9GAMM</name>
<dbReference type="AlphaFoldDB" id="A0A4Z0F6F8"/>
<keyword evidence="2" id="KW-1185">Reference proteome</keyword>
<dbReference type="InterPro" id="IPR012340">
    <property type="entry name" value="NA-bd_OB-fold"/>
</dbReference>
<protein>
    <submittedName>
        <fullName evidence="1">DUF2815 family protein</fullName>
    </submittedName>
</protein>
<dbReference type="InterPro" id="IPR022595">
    <property type="entry name" value="Enc34_ssDNA-bd"/>
</dbReference>
<sequence length="189" mass="20830">MATITLTNVQMRYCNLVKPYEPKVGAPKYTMWFYLEPGSKELKDIETGLEAAAKDAFGPEYKAKLIKAKNGQGSYSLLPPEKNTDEMADGRVAVKPSAFADRPLPLFDGDGLPTKDASLFYPGAFVNVQLRFNAYQPPYSEAPPQVKLDLVAVRFSKHGEKIQGRRPSITAEDLEALGVKMDVTGDDLI</sequence>
<accession>A0A4Z0F6F8</accession>
<evidence type="ECO:0000313" key="2">
    <source>
        <dbReference type="Proteomes" id="UP000297890"/>
    </source>
</evidence>
<dbReference type="RefSeq" id="WP_135283000.1">
    <property type="nucleotide sequence ID" value="NZ_SRIO01000055.1"/>
</dbReference>
<dbReference type="EMBL" id="SRIO01000055">
    <property type="protein sequence ID" value="TFZ80601.1"/>
    <property type="molecule type" value="Genomic_DNA"/>
</dbReference>
<gene>
    <name evidence="1" type="ORF">E4680_13775</name>
</gene>
<comment type="caution">
    <text evidence="1">The sequence shown here is derived from an EMBL/GenBank/DDBJ whole genome shotgun (WGS) entry which is preliminary data.</text>
</comment>
<organism evidence="1 2">
    <name type="scientific">Candidatus Macondimonas diazotrophica</name>
    <dbReference type="NCBI Taxonomy" id="2305248"/>
    <lineage>
        <taxon>Bacteria</taxon>
        <taxon>Pseudomonadati</taxon>
        <taxon>Pseudomonadota</taxon>
        <taxon>Gammaproteobacteria</taxon>
        <taxon>Chromatiales</taxon>
        <taxon>Ectothiorhodospiraceae</taxon>
        <taxon>Candidatus Macondimonas</taxon>
    </lineage>
</organism>
<evidence type="ECO:0000313" key="1">
    <source>
        <dbReference type="EMBL" id="TFZ80601.1"/>
    </source>
</evidence>